<evidence type="ECO:0000313" key="2">
    <source>
        <dbReference type="Proteomes" id="UP000267289"/>
    </source>
</evidence>
<dbReference type="Proteomes" id="UP000267289">
    <property type="component" value="Unassembled WGS sequence"/>
</dbReference>
<reference evidence="1 2" key="1">
    <citation type="submission" date="2018-09" db="EMBL/GenBank/DDBJ databases">
        <authorList>
            <person name="Tagini F."/>
        </authorList>
    </citation>
    <scope>NUCLEOTIDE SEQUENCE [LARGE SCALE GENOMIC DNA]</scope>
    <source>
        <strain evidence="1 2">MK13</strain>
    </source>
</reference>
<name>A0A498QJI3_9MYCO</name>
<sequence length="161" mass="16791">MGPFRKPLGPFDIGMLRPLSMLQAVVATSMLGVYFAGVTSASPSEGDASQSCSWVLTPPRVVQVSSTRMVLATVRPGPCTMDAIPNESVVCLAIQGADSQSQCAHRAGADPALVYYPYRPGATYIVTGQGCADVVENPVNHSTTGPVTKMCKAIGPTAFTL</sequence>
<dbReference type="AlphaFoldDB" id="A0A498QJI3"/>
<proteinExistence type="predicted"/>
<keyword evidence="2" id="KW-1185">Reference proteome</keyword>
<organism evidence="1 2">
    <name type="scientific">Mycobacterium innocens</name>
    <dbReference type="NCBI Taxonomy" id="2341083"/>
    <lineage>
        <taxon>Bacteria</taxon>
        <taxon>Bacillati</taxon>
        <taxon>Actinomycetota</taxon>
        <taxon>Actinomycetes</taxon>
        <taxon>Mycobacteriales</taxon>
        <taxon>Mycobacteriaceae</taxon>
        <taxon>Mycobacterium</taxon>
    </lineage>
</organism>
<dbReference type="EMBL" id="UPHQ01000314">
    <property type="protein sequence ID" value="VBA46422.1"/>
    <property type="molecule type" value="Genomic_DNA"/>
</dbReference>
<gene>
    <name evidence="1" type="ORF">LAUMK13_05664</name>
</gene>
<evidence type="ECO:0000313" key="1">
    <source>
        <dbReference type="EMBL" id="VBA46422.1"/>
    </source>
</evidence>
<accession>A0A498QJI3</accession>
<protein>
    <submittedName>
        <fullName evidence="1">Uncharacterized protein</fullName>
    </submittedName>
</protein>